<keyword evidence="5 6" id="KW-0472">Membrane</keyword>
<dbReference type="CDD" id="cd13963">
    <property type="entry name" value="PT_UbiA_2"/>
    <property type="match status" value="1"/>
</dbReference>
<feature type="transmembrane region" description="Helical" evidence="6">
    <location>
        <begin position="34"/>
        <end position="56"/>
    </location>
</feature>
<dbReference type="PANTHER" id="PTHR11048">
    <property type="entry name" value="PRENYLTRANSFERASES"/>
    <property type="match status" value="1"/>
</dbReference>
<comment type="caution">
    <text evidence="7">The sequence shown here is derived from an EMBL/GenBank/DDBJ whole genome shotgun (WGS) entry which is preliminary data.</text>
</comment>
<feature type="transmembrane region" description="Helical" evidence="6">
    <location>
        <begin position="231"/>
        <end position="249"/>
    </location>
</feature>
<keyword evidence="7" id="KW-0328">Glycosyltransferase</keyword>
<dbReference type="GO" id="GO:0016757">
    <property type="term" value="F:glycosyltransferase activity"/>
    <property type="evidence" value="ECO:0007669"/>
    <property type="project" value="UniProtKB-KW"/>
</dbReference>
<dbReference type="NCBIfam" id="NF008977">
    <property type="entry name" value="PRK12324.1-2"/>
    <property type="match status" value="1"/>
</dbReference>
<protein>
    <submittedName>
        <fullName evidence="7">Decaprenyl-phosphate phosphoribosyltransferase</fullName>
        <ecNumber evidence="7">2.4.2.45</ecNumber>
    </submittedName>
</protein>
<dbReference type="EC" id="2.4.2.45" evidence="7"/>
<feature type="transmembrane region" description="Helical" evidence="6">
    <location>
        <begin position="104"/>
        <end position="122"/>
    </location>
</feature>
<dbReference type="RefSeq" id="WP_278009100.1">
    <property type="nucleotide sequence ID" value="NZ_CP121112.1"/>
</dbReference>
<evidence type="ECO:0000256" key="3">
    <source>
        <dbReference type="ARBA" id="ARBA00022692"/>
    </source>
</evidence>
<dbReference type="PANTHER" id="PTHR11048:SF5">
    <property type="entry name" value="DECAPRENYL-PHOSPHATE PHOSPHORIBOSYLTRANSFERASE"/>
    <property type="match status" value="1"/>
</dbReference>
<feature type="transmembrane region" description="Helical" evidence="6">
    <location>
        <begin position="76"/>
        <end position="98"/>
    </location>
</feature>
<name>A0ABV5H8Z9_9FLAO</name>
<evidence type="ECO:0000256" key="1">
    <source>
        <dbReference type="ARBA" id="ARBA00004141"/>
    </source>
</evidence>
<comment type="subcellular location">
    <subcellularLocation>
        <location evidence="1">Membrane</location>
        <topology evidence="1">Multi-pass membrane protein</topology>
    </subcellularLocation>
</comment>
<keyword evidence="7" id="KW-0808">Transferase</keyword>
<dbReference type="EMBL" id="JBHMFE010000011">
    <property type="protein sequence ID" value="MFB9108370.1"/>
    <property type="molecule type" value="Genomic_DNA"/>
</dbReference>
<dbReference type="InterPro" id="IPR044878">
    <property type="entry name" value="UbiA_sf"/>
</dbReference>
<evidence type="ECO:0000256" key="2">
    <source>
        <dbReference type="ARBA" id="ARBA00022475"/>
    </source>
</evidence>
<dbReference type="Proteomes" id="UP001589562">
    <property type="component" value="Unassembled WGS sequence"/>
</dbReference>
<organism evidence="7 8">
    <name type="scientific">Flavobacterium gyeonganense</name>
    <dbReference type="NCBI Taxonomy" id="1310418"/>
    <lineage>
        <taxon>Bacteria</taxon>
        <taxon>Pseudomonadati</taxon>
        <taxon>Bacteroidota</taxon>
        <taxon>Flavobacteriia</taxon>
        <taxon>Flavobacteriales</taxon>
        <taxon>Flavobacteriaceae</taxon>
        <taxon>Flavobacterium</taxon>
    </lineage>
</organism>
<accession>A0ABV5H8Z9</accession>
<dbReference type="Pfam" id="PF01040">
    <property type="entry name" value="UbiA"/>
    <property type="match status" value="1"/>
</dbReference>
<evidence type="ECO:0000256" key="6">
    <source>
        <dbReference type="SAM" id="Phobius"/>
    </source>
</evidence>
<keyword evidence="4 6" id="KW-1133">Transmembrane helix</keyword>
<keyword evidence="3 6" id="KW-0812">Transmembrane</keyword>
<evidence type="ECO:0000313" key="7">
    <source>
        <dbReference type="EMBL" id="MFB9108370.1"/>
    </source>
</evidence>
<reference evidence="7 8" key="1">
    <citation type="submission" date="2024-09" db="EMBL/GenBank/DDBJ databases">
        <authorList>
            <person name="Sun Q."/>
            <person name="Mori K."/>
        </authorList>
    </citation>
    <scope>NUCLEOTIDE SEQUENCE [LARGE SCALE GENOMIC DNA]</scope>
    <source>
        <strain evidence="7 8">CECT 8365</strain>
    </source>
</reference>
<proteinExistence type="predicted"/>
<dbReference type="InterPro" id="IPR000537">
    <property type="entry name" value="UbiA_prenyltransferase"/>
</dbReference>
<feature type="transmembrane region" description="Helical" evidence="6">
    <location>
        <begin position="195"/>
        <end position="219"/>
    </location>
</feature>
<keyword evidence="2" id="KW-1003">Cell membrane</keyword>
<gene>
    <name evidence="7" type="ORF">ACFFVK_07260</name>
</gene>
<dbReference type="Gene3D" id="1.10.357.140">
    <property type="entry name" value="UbiA prenyltransferase"/>
    <property type="match status" value="1"/>
</dbReference>
<evidence type="ECO:0000256" key="4">
    <source>
        <dbReference type="ARBA" id="ARBA00022989"/>
    </source>
</evidence>
<keyword evidence="8" id="KW-1185">Reference proteome</keyword>
<sequence>MIKNYLKLIRAEQYIKNLFVFAPLFFGRELFDKLMFLTVFSAFICFSFAASSIYIINDYFDITEDKNHPEKCKRPLASGVIKVKNAFIMMVILISISLGLASQISRDLFLILTIYFIINLFYSKWLKHIAILDINIIAVGFILRILAGAVVCGISPSVWILLITYLLAMFLGIAKRRSDVILAENGNEVRKNIEGYNLAFIDTVLGILTSVIIVCYIFYCISPEVQVQYHSNLLYLSIIFVLNGMVRYLKLAIVDKSSYSPTKIVLNDKFIQITILCWVLLMGYLIYYKK</sequence>
<dbReference type="InterPro" id="IPR039653">
    <property type="entry name" value="Prenyltransferase"/>
</dbReference>
<evidence type="ECO:0000256" key="5">
    <source>
        <dbReference type="ARBA" id="ARBA00023136"/>
    </source>
</evidence>
<feature type="transmembrane region" description="Helical" evidence="6">
    <location>
        <begin position="157"/>
        <end position="174"/>
    </location>
</feature>
<feature type="transmembrane region" description="Helical" evidence="6">
    <location>
        <begin position="270"/>
        <end position="288"/>
    </location>
</feature>
<evidence type="ECO:0000313" key="8">
    <source>
        <dbReference type="Proteomes" id="UP001589562"/>
    </source>
</evidence>